<gene>
    <name evidence="1" type="ORF">DC28_07835</name>
</gene>
<accession>A0A098QZV0</accession>
<protein>
    <submittedName>
        <fullName evidence="1">Uncharacterized protein</fullName>
    </submittedName>
</protein>
<dbReference type="AlphaFoldDB" id="A0A098QZV0"/>
<name>A0A098QZV0_9SPIO</name>
<proteinExistence type="predicted"/>
<evidence type="ECO:0000313" key="1">
    <source>
        <dbReference type="EMBL" id="KGE72017.1"/>
    </source>
</evidence>
<reference evidence="1 2" key="1">
    <citation type="submission" date="2014-05" db="EMBL/GenBank/DDBJ databases">
        <title>De novo Genome Sequence of Spirocheata sp.</title>
        <authorList>
            <person name="Shivani Y."/>
            <person name="Subhash Y."/>
            <person name="Tushar L."/>
            <person name="Sasikala C."/>
            <person name="Ramana C.V."/>
        </authorList>
    </citation>
    <scope>NUCLEOTIDE SEQUENCE [LARGE SCALE GENOMIC DNA]</scope>
    <source>
        <strain evidence="1 2">JC230</strain>
    </source>
</reference>
<dbReference type="OrthoDB" id="370098at2"/>
<dbReference type="SUPFAM" id="SSF49899">
    <property type="entry name" value="Concanavalin A-like lectins/glucanases"/>
    <property type="match status" value="1"/>
</dbReference>
<dbReference type="EMBL" id="JNUP01000063">
    <property type="protein sequence ID" value="KGE72017.1"/>
    <property type="molecule type" value="Genomic_DNA"/>
</dbReference>
<dbReference type="CDD" id="cd00413">
    <property type="entry name" value="Glyco_hydrolase_16"/>
    <property type="match status" value="1"/>
</dbReference>
<comment type="caution">
    <text evidence="1">The sequence shown here is derived from an EMBL/GenBank/DDBJ whole genome shotgun (WGS) entry which is preliminary data.</text>
</comment>
<keyword evidence="2" id="KW-1185">Reference proteome</keyword>
<sequence>MDVQGNQKVRLITFVLAVVGLLGGTVEPAYTQERTISFAGTQWTVRRSQGKEGPGPNYFMDGDGVALLMPQEIEGIQQSQRNELQLSAVKHPSRNRWFSTEIISQEPVGYGSYRIRLRIDEPGLDSRLIFGFFTYDQNPSQYHSEIDIELGYFGSPGTPWVHVSIQPSSKEGNSISTLPPRQWGTFVLEFQWHPGKVDFSVHLEETQDSESWIWKKTITGNPVPVPATPHLHTNLWFFQGQPPENDGALGIIIEDIRYTPLY</sequence>
<dbReference type="RefSeq" id="WP_037547426.1">
    <property type="nucleotide sequence ID" value="NZ_JNUP01000063.1"/>
</dbReference>
<dbReference type="InterPro" id="IPR013320">
    <property type="entry name" value="ConA-like_dom_sf"/>
</dbReference>
<organism evidence="1 2">
    <name type="scientific">Spirochaeta lutea</name>
    <dbReference type="NCBI Taxonomy" id="1480694"/>
    <lineage>
        <taxon>Bacteria</taxon>
        <taxon>Pseudomonadati</taxon>
        <taxon>Spirochaetota</taxon>
        <taxon>Spirochaetia</taxon>
        <taxon>Spirochaetales</taxon>
        <taxon>Spirochaetaceae</taxon>
        <taxon>Spirochaeta</taxon>
    </lineage>
</organism>
<dbReference type="STRING" id="1480694.DC28_07835"/>
<dbReference type="Gene3D" id="2.60.120.200">
    <property type="match status" value="1"/>
</dbReference>
<dbReference type="eggNOG" id="COG2273">
    <property type="taxonomic scope" value="Bacteria"/>
</dbReference>
<dbReference type="Proteomes" id="UP000029692">
    <property type="component" value="Unassembled WGS sequence"/>
</dbReference>
<evidence type="ECO:0000313" key="2">
    <source>
        <dbReference type="Proteomes" id="UP000029692"/>
    </source>
</evidence>